<proteinExistence type="predicted"/>
<organism evidence="12 13">
    <name type="scientific">Orchesella dallaii</name>
    <dbReference type="NCBI Taxonomy" id="48710"/>
    <lineage>
        <taxon>Eukaryota</taxon>
        <taxon>Metazoa</taxon>
        <taxon>Ecdysozoa</taxon>
        <taxon>Arthropoda</taxon>
        <taxon>Hexapoda</taxon>
        <taxon>Collembola</taxon>
        <taxon>Entomobryomorpha</taxon>
        <taxon>Entomobryoidea</taxon>
        <taxon>Orchesellidae</taxon>
        <taxon>Orchesellinae</taxon>
        <taxon>Orchesella</taxon>
    </lineage>
</organism>
<dbReference type="EMBL" id="CAXLJM020000049">
    <property type="protein sequence ID" value="CAL8112906.1"/>
    <property type="molecule type" value="Genomic_DNA"/>
</dbReference>
<accession>A0ABP1QW30</accession>
<reference evidence="12 13" key="1">
    <citation type="submission" date="2024-08" db="EMBL/GenBank/DDBJ databases">
        <authorList>
            <person name="Cucini C."/>
            <person name="Frati F."/>
        </authorList>
    </citation>
    <scope>NUCLEOTIDE SEQUENCE [LARGE SCALE GENOMIC DNA]</scope>
</reference>
<keyword evidence="4" id="KW-0297">G-protein coupled receptor</keyword>
<protein>
    <recommendedName>
        <fullName evidence="11">Receptor ligand binding region domain-containing protein</fullName>
    </recommendedName>
</protein>
<dbReference type="InterPro" id="IPR002455">
    <property type="entry name" value="GPCR3_GABA-B"/>
</dbReference>
<evidence type="ECO:0000313" key="13">
    <source>
        <dbReference type="Proteomes" id="UP001642540"/>
    </source>
</evidence>
<keyword evidence="2 9" id="KW-0812">Transmembrane</keyword>
<evidence type="ECO:0000256" key="9">
    <source>
        <dbReference type="SAM" id="Phobius"/>
    </source>
</evidence>
<feature type="chain" id="PRO_5045158995" description="Receptor ligand binding region domain-containing protein" evidence="10">
    <location>
        <begin position="26"/>
        <end position="513"/>
    </location>
</feature>
<feature type="signal peptide" evidence="10">
    <location>
        <begin position="1"/>
        <end position="25"/>
    </location>
</feature>
<evidence type="ECO:0000256" key="6">
    <source>
        <dbReference type="ARBA" id="ARBA00023170"/>
    </source>
</evidence>
<evidence type="ECO:0000256" key="8">
    <source>
        <dbReference type="ARBA" id="ARBA00023224"/>
    </source>
</evidence>
<dbReference type="SUPFAM" id="SSF53822">
    <property type="entry name" value="Periplasmic binding protein-like I"/>
    <property type="match status" value="1"/>
</dbReference>
<keyword evidence="3 9" id="KW-1133">Transmembrane helix</keyword>
<evidence type="ECO:0000256" key="5">
    <source>
        <dbReference type="ARBA" id="ARBA00023136"/>
    </source>
</evidence>
<dbReference type="InterPro" id="IPR028082">
    <property type="entry name" value="Peripla_BP_I"/>
</dbReference>
<evidence type="ECO:0000313" key="12">
    <source>
        <dbReference type="EMBL" id="CAL8112906.1"/>
    </source>
</evidence>
<keyword evidence="7" id="KW-0325">Glycoprotein</keyword>
<evidence type="ECO:0000256" key="3">
    <source>
        <dbReference type="ARBA" id="ARBA00022989"/>
    </source>
</evidence>
<evidence type="ECO:0000256" key="4">
    <source>
        <dbReference type="ARBA" id="ARBA00023040"/>
    </source>
</evidence>
<gene>
    <name evidence="12" type="ORF">ODALV1_LOCUS15835</name>
</gene>
<name>A0ABP1QW30_9HEXA</name>
<dbReference type="PANTHER" id="PTHR10519">
    <property type="entry name" value="GABA-B RECEPTOR"/>
    <property type="match status" value="1"/>
</dbReference>
<dbReference type="Pfam" id="PF01094">
    <property type="entry name" value="ANF_receptor"/>
    <property type="match status" value="1"/>
</dbReference>
<dbReference type="InterPro" id="IPR001828">
    <property type="entry name" value="ANF_lig-bd_rcpt"/>
</dbReference>
<sequence>MYFEFNFRWCYVFLLLLTFCAISYASYSYPTKVVGVFKNEKCAPATAALLAVDNFNSDASDSKFEFKNVELDIEDDVVASGIEIYDFNNNIIVTGSSGACEELAVNLANLNNSFLMCYGIPTAKTLDVSQSPVNLYFSQPQPEALITSLFKLVSLLATLVDANSTCKPIAEIVVNPDHAYRQAAMPLFNNLKHDSSKVTVLQPQPQSLEDFLSQVNQKMFGVRIVVAMVDDTEALHLLCHLSKKQRFPQKYLIILTGHYSKYWLDDEHLSSTYKEYVKEVDRYQDERHISHSCEMDELQAAAEGHFHLDISMQNIDLVNSSFVRSTTLMLRKRLELNKEGIRQDFKEAPLAYDSVWAMIQAISRAIEDEGNKTRENQNLNGIVMEKLGEPFIGLSGNISFSNKKRNPGDAVINIRRFEFEKGNYSYTLEGRHFNANSSFVWSRHMVLQGDWNPCWTEQYDSSHLKWIVLIIIPICVLLTLCSLLCIYLACIFSKKNSSSRFNLDPNETRCELK</sequence>
<keyword evidence="5 9" id="KW-0472">Membrane</keyword>
<evidence type="ECO:0000256" key="1">
    <source>
        <dbReference type="ARBA" id="ARBA00004370"/>
    </source>
</evidence>
<keyword evidence="6" id="KW-0675">Receptor</keyword>
<keyword evidence="10" id="KW-0732">Signal</keyword>
<feature type="transmembrane region" description="Helical" evidence="9">
    <location>
        <begin position="466"/>
        <end position="492"/>
    </location>
</feature>
<keyword evidence="13" id="KW-1185">Reference proteome</keyword>
<evidence type="ECO:0000259" key="11">
    <source>
        <dbReference type="Pfam" id="PF01094"/>
    </source>
</evidence>
<evidence type="ECO:0000256" key="7">
    <source>
        <dbReference type="ARBA" id="ARBA00023180"/>
    </source>
</evidence>
<dbReference type="PANTHER" id="PTHR10519:SF20">
    <property type="entry name" value="G-PROTEIN COUPLED RECEPTOR 156-RELATED"/>
    <property type="match status" value="1"/>
</dbReference>
<comment type="subcellular location">
    <subcellularLocation>
        <location evidence="1">Membrane</location>
    </subcellularLocation>
</comment>
<comment type="caution">
    <text evidence="12">The sequence shown here is derived from an EMBL/GenBank/DDBJ whole genome shotgun (WGS) entry which is preliminary data.</text>
</comment>
<evidence type="ECO:0000256" key="10">
    <source>
        <dbReference type="SAM" id="SignalP"/>
    </source>
</evidence>
<dbReference type="Proteomes" id="UP001642540">
    <property type="component" value="Unassembled WGS sequence"/>
</dbReference>
<dbReference type="Gene3D" id="3.40.50.2300">
    <property type="match status" value="2"/>
</dbReference>
<keyword evidence="8" id="KW-0807">Transducer</keyword>
<evidence type="ECO:0000256" key="2">
    <source>
        <dbReference type="ARBA" id="ARBA00022692"/>
    </source>
</evidence>
<feature type="domain" description="Receptor ligand binding region" evidence="11">
    <location>
        <begin position="44"/>
        <end position="409"/>
    </location>
</feature>